<dbReference type="EMBL" id="JAKOEM010000024">
    <property type="protein sequence ID" value="MCG6560324.1"/>
    <property type="molecule type" value="Genomic_DNA"/>
</dbReference>
<accession>A0ABS9P1F8</accession>
<dbReference type="RefSeq" id="WP_234217545.1">
    <property type="nucleotide sequence ID" value="NZ_JAKOEM010000024.1"/>
</dbReference>
<evidence type="ECO:0000313" key="1">
    <source>
        <dbReference type="EMBL" id="MCG6560324.1"/>
    </source>
</evidence>
<proteinExistence type="predicted"/>
<organism evidence="1 2">
    <name type="scientific">Ruegeria alba</name>
    <dbReference type="NCBI Taxonomy" id="2916756"/>
    <lineage>
        <taxon>Bacteria</taxon>
        <taxon>Pseudomonadati</taxon>
        <taxon>Pseudomonadota</taxon>
        <taxon>Alphaproteobacteria</taxon>
        <taxon>Rhodobacterales</taxon>
        <taxon>Roseobacteraceae</taxon>
        <taxon>Ruegeria</taxon>
    </lineage>
</organism>
<dbReference type="Proteomes" id="UP001165279">
    <property type="component" value="Unassembled WGS sequence"/>
</dbReference>
<sequence>MTRVILSEFGWTGYCLPDCGPGAREREEQLGHEMVQMIEIIDDELTGHVVNVQHIVAITGNNSGDQVLLLSTGREIKLHESEDIDMLLGKIQGLEE</sequence>
<comment type="caution">
    <text evidence="1">The sequence shown here is derived from an EMBL/GenBank/DDBJ whole genome shotgun (WGS) entry which is preliminary data.</text>
</comment>
<protein>
    <submittedName>
        <fullName evidence="1">Uncharacterized protein</fullName>
    </submittedName>
</protein>
<name>A0ABS9P1F8_9RHOB</name>
<gene>
    <name evidence="1" type="ORF">MB818_19105</name>
</gene>
<reference evidence="1" key="1">
    <citation type="submission" date="2022-02" db="EMBL/GenBank/DDBJ databases">
        <title>The genome sequence of Ruegeria sp. 1NDH52C.</title>
        <authorList>
            <person name="Du J."/>
        </authorList>
    </citation>
    <scope>NUCLEOTIDE SEQUENCE</scope>
    <source>
        <strain evidence="1">1NDH52C</strain>
    </source>
</reference>
<keyword evidence="2" id="KW-1185">Reference proteome</keyword>
<evidence type="ECO:0000313" key="2">
    <source>
        <dbReference type="Proteomes" id="UP001165279"/>
    </source>
</evidence>